<dbReference type="GO" id="GO:0005829">
    <property type="term" value="C:cytosol"/>
    <property type="evidence" value="ECO:0007669"/>
    <property type="project" value="TreeGrafter"/>
</dbReference>
<evidence type="ECO:0000313" key="5">
    <source>
        <dbReference type="Proteomes" id="UP000295793"/>
    </source>
</evidence>
<dbReference type="FunFam" id="3.20.20.30:FF:000002">
    <property type="entry name" value="LLM class flavin-dependent oxidoreductase"/>
    <property type="match status" value="1"/>
</dbReference>
<name>A0A4R3I8W8_9GAMM</name>
<dbReference type="OrthoDB" id="9780518at2"/>
<proteinExistence type="predicted"/>
<dbReference type="InterPro" id="IPR036661">
    <property type="entry name" value="Luciferase-like_sf"/>
</dbReference>
<feature type="domain" description="Luciferase-like" evidence="3">
    <location>
        <begin position="4"/>
        <end position="291"/>
    </location>
</feature>
<dbReference type="CDD" id="cd00347">
    <property type="entry name" value="Flavin_utilizing_monoxygenases"/>
    <property type="match status" value="1"/>
</dbReference>
<dbReference type="Proteomes" id="UP000295793">
    <property type="component" value="Unassembled WGS sequence"/>
</dbReference>
<evidence type="ECO:0000259" key="3">
    <source>
        <dbReference type="Pfam" id="PF00296"/>
    </source>
</evidence>
<evidence type="ECO:0000256" key="1">
    <source>
        <dbReference type="ARBA" id="ARBA00007789"/>
    </source>
</evidence>
<dbReference type="SUPFAM" id="SSF51679">
    <property type="entry name" value="Bacterial luciferase-like"/>
    <property type="match status" value="1"/>
</dbReference>
<keyword evidence="5" id="KW-1185">Reference proteome</keyword>
<dbReference type="InterPro" id="IPR011251">
    <property type="entry name" value="Luciferase-like_dom"/>
</dbReference>
<sequence length="327" mass="35822">MIPFSILDLSTVAEGYSVADSLKQTGKMAVEAEALDYKRYWLAEHHGMKGIASSATSVILANIGAATKTIRIGAGGVMLPNHAPLVIAEQFGTLAELYPNRVDLGLGRAPGTDMNTAQALRRSLHGSVDQYPQDIKELQAYFSNEEQPVIAVPGQGTQVPLWLLGSSLYSAELAANFGLPYSFASHFAPDHLQQALRVYKETYRPSEKNPKPYSMAGMMVVLADTQAEADYLFTSVQQKFMQMRTGGNTRFPAPVDSMEGRWTLADKQMVNHVLTYALVGTKDSVKDKLTKFIAMTDIDELIVSMPIYNADARSHSLKLLAELRSSL</sequence>
<organism evidence="4 5">
    <name type="scientific">Reinekea marinisedimentorum</name>
    <dbReference type="NCBI Taxonomy" id="230495"/>
    <lineage>
        <taxon>Bacteria</taxon>
        <taxon>Pseudomonadati</taxon>
        <taxon>Pseudomonadota</taxon>
        <taxon>Gammaproteobacteria</taxon>
        <taxon>Oceanospirillales</taxon>
        <taxon>Saccharospirillaceae</taxon>
        <taxon>Reinekea</taxon>
    </lineage>
</organism>
<dbReference type="PANTHER" id="PTHR30137">
    <property type="entry name" value="LUCIFERASE-LIKE MONOOXYGENASE"/>
    <property type="match status" value="1"/>
</dbReference>
<dbReference type="NCBIfam" id="TIGR03558">
    <property type="entry name" value="oxido_grp_1"/>
    <property type="match status" value="1"/>
</dbReference>
<dbReference type="PANTHER" id="PTHR30137:SF6">
    <property type="entry name" value="LUCIFERASE-LIKE MONOOXYGENASE"/>
    <property type="match status" value="1"/>
</dbReference>
<reference evidence="4 5" key="1">
    <citation type="submission" date="2019-03" db="EMBL/GenBank/DDBJ databases">
        <title>Genomic Encyclopedia of Archaeal and Bacterial Type Strains, Phase II (KMG-II): from individual species to whole genera.</title>
        <authorList>
            <person name="Goeker M."/>
        </authorList>
    </citation>
    <scope>NUCLEOTIDE SEQUENCE [LARGE SCALE GENOMIC DNA]</scope>
    <source>
        <strain evidence="4 5">DSM 15388</strain>
    </source>
</reference>
<gene>
    <name evidence="4" type="ORF">BCF53_105209</name>
</gene>
<dbReference type="InterPro" id="IPR019949">
    <property type="entry name" value="CmoO-like"/>
</dbReference>
<dbReference type="Pfam" id="PF00296">
    <property type="entry name" value="Bac_luciferase"/>
    <property type="match status" value="1"/>
</dbReference>
<comment type="caution">
    <text evidence="4">The sequence shown here is derived from an EMBL/GenBank/DDBJ whole genome shotgun (WGS) entry which is preliminary data.</text>
</comment>
<evidence type="ECO:0000313" key="4">
    <source>
        <dbReference type="EMBL" id="TCS41781.1"/>
    </source>
</evidence>
<accession>A0A4R3I8W8</accession>
<dbReference type="Gene3D" id="3.20.20.30">
    <property type="entry name" value="Luciferase-like domain"/>
    <property type="match status" value="1"/>
</dbReference>
<protein>
    <recommendedName>
        <fullName evidence="2">Luciferase-like monooxygenase</fullName>
    </recommendedName>
</protein>
<evidence type="ECO:0000256" key="2">
    <source>
        <dbReference type="ARBA" id="ARBA00074555"/>
    </source>
</evidence>
<dbReference type="GO" id="GO:0016705">
    <property type="term" value="F:oxidoreductase activity, acting on paired donors, with incorporation or reduction of molecular oxygen"/>
    <property type="evidence" value="ECO:0007669"/>
    <property type="project" value="InterPro"/>
</dbReference>
<dbReference type="AlphaFoldDB" id="A0A4R3I8W8"/>
<dbReference type="RefSeq" id="WP_132701234.1">
    <property type="nucleotide sequence ID" value="NZ_SLZR01000005.1"/>
</dbReference>
<comment type="similarity">
    <text evidence="1">To bacterial alkanal monooxygenase alpha and beta chains.</text>
</comment>
<dbReference type="EMBL" id="SLZR01000005">
    <property type="protein sequence ID" value="TCS41781.1"/>
    <property type="molecule type" value="Genomic_DNA"/>
</dbReference>
<dbReference type="InterPro" id="IPR050766">
    <property type="entry name" value="Bact_Lucif_Oxidored"/>
</dbReference>